<dbReference type="PANTHER" id="PTHR42982:SF8">
    <property type="entry name" value="SEC-INDEPENDENT PROTEIN TRANSLOCASE PROTEIN TATA"/>
    <property type="match status" value="1"/>
</dbReference>
<dbReference type="NCBIfam" id="NF001854">
    <property type="entry name" value="PRK00575.1"/>
    <property type="match status" value="1"/>
</dbReference>
<keyword evidence="4 9" id="KW-0812">Transmembrane</keyword>
<name>A0ABW3FXL8_9PSEU</name>
<dbReference type="NCBIfam" id="TIGR01411">
    <property type="entry name" value="tatAE"/>
    <property type="match status" value="1"/>
</dbReference>
<evidence type="ECO:0000256" key="8">
    <source>
        <dbReference type="ARBA" id="ARBA00023136"/>
    </source>
</evidence>
<feature type="compositionally biased region" description="Basic and acidic residues" evidence="10">
    <location>
        <begin position="77"/>
        <end position="87"/>
    </location>
</feature>
<accession>A0ABW3FXL8</accession>
<feature type="compositionally biased region" description="Basic and acidic residues" evidence="10">
    <location>
        <begin position="40"/>
        <end position="69"/>
    </location>
</feature>
<evidence type="ECO:0000313" key="12">
    <source>
        <dbReference type="Proteomes" id="UP001597018"/>
    </source>
</evidence>
<evidence type="ECO:0000256" key="4">
    <source>
        <dbReference type="ARBA" id="ARBA00022692"/>
    </source>
</evidence>
<keyword evidence="5 9" id="KW-0653">Protein transport</keyword>
<organism evidence="11 12">
    <name type="scientific">Saccharopolyspora rosea</name>
    <dbReference type="NCBI Taxonomy" id="524884"/>
    <lineage>
        <taxon>Bacteria</taxon>
        <taxon>Bacillati</taxon>
        <taxon>Actinomycetota</taxon>
        <taxon>Actinomycetes</taxon>
        <taxon>Pseudonocardiales</taxon>
        <taxon>Pseudonocardiaceae</taxon>
        <taxon>Saccharopolyspora</taxon>
    </lineage>
</organism>
<dbReference type="RefSeq" id="WP_263248382.1">
    <property type="nucleotide sequence ID" value="NZ_BAABLT010000026.1"/>
</dbReference>
<dbReference type="InterPro" id="IPR003369">
    <property type="entry name" value="TatA/B/E"/>
</dbReference>
<dbReference type="Gene3D" id="1.20.5.3310">
    <property type="match status" value="1"/>
</dbReference>
<evidence type="ECO:0000256" key="5">
    <source>
        <dbReference type="ARBA" id="ARBA00022927"/>
    </source>
</evidence>
<feature type="region of interest" description="Disordered" evidence="10">
    <location>
        <begin position="40"/>
        <end position="87"/>
    </location>
</feature>
<dbReference type="EMBL" id="JBHTIW010000017">
    <property type="protein sequence ID" value="MFD0922050.1"/>
    <property type="molecule type" value="Genomic_DNA"/>
</dbReference>
<keyword evidence="2 9" id="KW-0813">Transport</keyword>
<evidence type="ECO:0000256" key="3">
    <source>
        <dbReference type="ARBA" id="ARBA00022475"/>
    </source>
</evidence>
<dbReference type="PANTHER" id="PTHR42982">
    <property type="entry name" value="SEC-INDEPENDENT PROTEIN TRANSLOCASE PROTEIN TATA"/>
    <property type="match status" value="1"/>
</dbReference>
<evidence type="ECO:0000256" key="7">
    <source>
        <dbReference type="ARBA" id="ARBA00023010"/>
    </source>
</evidence>
<comment type="subunit">
    <text evidence="9">The Tat system comprises two distinct complexes: a TatABC complex, containing multiple copies of TatA, TatB and TatC subunits, and a separate TatA complex, containing only TatA subunits. Substrates initially bind to the TatABC complex, which probably triggers association of the separate TatA complex to form the active translocon.</text>
</comment>
<evidence type="ECO:0000256" key="2">
    <source>
        <dbReference type="ARBA" id="ARBA00022448"/>
    </source>
</evidence>
<dbReference type="Proteomes" id="UP001597018">
    <property type="component" value="Unassembled WGS sequence"/>
</dbReference>
<evidence type="ECO:0000256" key="1">
    <source>
        <dbReference type="ARBA" id="ARBA00004162"/>
    </source>
</evidence>
<dbReference type="Pfam" id="PF02416">
    <property type="entry name" value="TatA_B_E"/>
    <property type="match status" value="1"/>
</dbReference>
<comment type="similarity">
    <text evidence="9">Belongs to the TatA/E family.</text>
</comment>
<gene>
    <name evidence="9 11" type="primary">tatA</name>
    <name evidence="11" type="ORF">ACFQ16_20080</name>
</gene>
<evidence type="ECO:0000256" key="6">
    <source>
        <dbReference type="ARBA" id="ARBA00022989"/>
    </source>
</evidence>
<reference evidence="12" key="1">
    <citation type="journal article" date="2019" name="Int. J. Syst. Evol. Microbiol.">
        <title>The Global Catalogue of Microorganisms (GCM) 10K type strain sequencing project: providing services to taxonomists for standard genome sequencing and annotation.</title>
        <authorList>
            <consortium name="The Broad Institute Genomics Platform"/>
            <consortium name="The Broad Institute Genome Sequencing Center for Infectious Disease"/>
            <person name="Wu L."/>
            <person name="Ma J."/>
        </authorList>
    </citation>
    <scope>NUCLEOTIDE SEQUENCE [LARGE SCALE GENOMIC DNA]</scope>
    <source>
        <strain evidence="12">CCUG 56401</strain>
    </source>
</reference>
<keyword evidence="6 9" id="KW-1133">Transmembrane helix</keyword>
<keyword evidence="7 9" id="KW-0811">Translocation</keyword>
<sequence>MPGGWELLVILLVLVLLFGASKLPQLARSLGQSARVFKAEARGMQEDDEAATRARAERVDSPELTRGERAASTTPPARDRQRDESGN</sequence>
<comment type="subcellular location">
    <subcellularLocation>
        <location evidence="1 9">Cell membrane</location>
        <topology evidence="1 9">Single-pass membrane protein</topology>
    </subcellularLocation>
</comment>
<evidence type="ECO:0000256" key="9">
    <source>
        <dbReference type="HAMAP-Rule" id="MF_00236"/>
    </source>
</evidence>
<dbReference type="InterPro" id="IPR006312">
    <property type="entry name" value="TatA/E"/>
</dbReference>
<proteinExistence type="inferred from homology"/>
<keyword evidence="8 9" id="KW-0472">Membrane</keyword>
<keyword evidence="12" id="KW-1185">Reference proteome</keyword>
<comment type="function">
    <text evidence="9">Part of the twin-arginine translocation (Tat) system that transports large folded proteins containing a characteristic twin-arginine motif in their signal peptide across membranes. TatA could form the protein-conducting channel of the Tat system.</text>
</comment>
<protein>
    <recommendedName>
        <fullName evidence="9">Sec-independent protein translocase protein TatA</fullName>
    </recommendedName>
</protein>
<dbReference type="HAMAP" id="MF_00236">
    <property type="entry name" value="TatA_E"/>
    <property type="match status" value="1"/>
</dbReference>
<evidence type="ECO:0000313" key="11">
    <source>
        <dbReference type="EMBL" id="MFD0922050.1"/>
    </source>
</evidence>
<evidence type="ECO:0000256" key="10">
    <source>
        <dbReference type="SAM" id="MobiDB-lite"/>
    </source>
</evidence>
<keyword evidence="3 9" id="KW-1003">Cell membrane</keyword>
<comment type="caution">
    <text evidence="11">The sequence shown here is derived from an EMBL/GenBank/DDBJ whole genome shotgun (WGS) entry which is preliminary data.</text>
</comment>